<evidence type="ECO:0000313" key="6">
    <source>
        <dbReference type="Proteomes" id="UP000484076"/>
    </source>
</evidence>
<gene>
    <name evidence="5" type="ORF">GEU84_019090</name>
</gene>
<accession>A0A8X8GY80</accession>
<dbReference type="Gene3D" id="3.40.50.2000">
    <property type="entry name" value="Glycogen Phosphorylase B"/>
    <property type="match status" value="1"/>
</dbReference>
<organism evidence="5 6">
    <name type="scientific">Fertoeibacter niger</name>
    <dbReference type="NCBI Taxonomy" id="2656921"/>
    <lineage>
        <taxon>Bacteria</taxon>
        <taxon>Pseudomonadati</taxon>
        <taxon>Pseudomonadota</taxon>
        <taxon>Alphaproteobacteria</taxon>
        <taxon>Rhodobacterales</taxon>
        <taxon>Paracoccaceae</taxon>
        <taxon>Fertoeibacter</taxon>
    </lineage>
</organism>
<comment type="caution">
    <text evidence="5">The sequence shown here is derived from an EMBL/GenBank/DDBJ whole genome shotgun (WGS) entry which is preliminary data.</text>
</comment>
<keyword evidence="6" id="KW-1185">Reference proteome</keyword>
<protein>
    <submittedName>
        <fullName evidence="5">Glycosyltransferase</fullName>
    </submittedName>
</protein>
<dbReference type="InterPro" id="IPR029044">
    <property type="entry name" value="Nucleotide-diphossugar_trans"/>
</dbReference>
<dbReference type="SUPFAM" id="SSF53756">
    <property type="entry name" value="UDP-Glycosyltransferase/glycogen phosphorylase"/>
    <property type="match status" value="1"/>
</dbReference>
<dbReference type="RefSeq" id="WP_152828498.1">
    <property type="nucleotide sequence ID" value="NZ_WHUT02000016.1"/>
</dbReference>
<sequence length="855" mass="91590">MLNIGIQVFRRYAVEHIDLRRPGFALADEQGRTIGHLDLVALQGNRIRVEGWCDAPLVALVTGGARVETVPNLLRRDVSAARGDAAGQTPGFRLDAPVMPGPSLLSVEFGTTRYIHPLGRFTPAEIRAARLRLVWPFLRDLAGAAPAALRWLISRDPAAKARIKRALRFSANRMPVSVMNSGLFAQDGTAAPPEPAGLFQTPITIVLPVYNAFDLLAEVLERVLAHTDLPWRLVMVEDCSSDARVRPFLRDWVAAQEAGAPGRVTLVENATNMGFIRSVNAALDLARGFGDHVVLLNSDAFVPAGWASRLIRPFLVHSDVASVTPMSNDAEIFSTPVICQRTVLAPGAADAIDATARRFHPDADLAQAPTGVGFCMALNRRYLALVPQLDTVFGRGYGEEVDWCQKVRARGGRHLALPGLFVEHRGGTSFGSAEKLKLIEANNAVISRRYPDYDQQVQDFIRHDPLLTPRLALAIAWAAAHQPAGLPMPVYLAHSLGGGAENYLQRRIAGDLAGGAGQGGAEAGGSAIVLRIGGPFRWRVELYTAAGVTGGGTHDFALVARLLEPVAARRVVYSCGVGDSDPVTLPGHLLALAAGPDHRLEVLIHDFYPVSPSYTLLNDQGLHTGLPAPDAPDAVHRSRRPDGARVTLAEWQAEWGRLLAAADEITVFSEDSRRLVAGAYPAAAGALVLRPHRLLADVPRVTPPPAGARPVIGVLGNIGYQKGAALLADLSRELAQSRAADLVVVGNLDPAYALAPPAIVHGNYRLPDIPDLVARYGIGCWLIPSVWPETFSYATHEALATGLPVWCFDLGAQAEAVGPHAQASGQGGVIALNRSRPDIPALIRTITHRPTHEDA</sequence>
<reference evidence="5" key="1">
    <citation type="submission" date="2020-05" db="EMBL/GenBank/DDBJ databases">
        <title>Fertoebacter nigrum gen. nov., sp. nov., a new member of the family Rhodobacteraceae.</title>
        <authorList>
            <person name="Szuroczki S."/>
            <person name="Abbaszade G."/>
            <person name="Buni D."/>
            <person name="Schumann P."/>
            <person name="Toth E."/>
        </authorList>
    </citation>
    <scope>NUCLEOTIDE SEQUENCE</scope>
    <source>
        <strain evidence="5">RG-N-1a</strain>
    </source>
</reference>
<evidence type="ECO:0000256" key="1">
    <source>
        <dbReference type="ARBA" id="ARBA00006739"/>
    </source>
</evidence>
<evidence type="ECO:0000256" key="2">
    <source>
        <dbReference type="ARBA" id="ARBA00022676"/>
    </source>
</evidence>
<dbReference type="PANTHER" id="PTHR43179">
    <property type="entry name" value="RHAMNOSYLTRANSFERASE WBBL"/>
    <property type="match status" value="1"/>
</dbReference>
<name>A0A8X8GY80_9RHOB</name>
<dbReference type="Pfam" id="PF13692">
    <property type="entry name" value="Glyco_trans_1_4"/>
    <property type="match status" value="1"/>
</dbReference>
<keyword evidence="3" id="KW-0808">Transferase</keyword>
<keyword evidence="2" id="KW-0328">Glycosyltransferase</keyword>
<dbReference type="SUPFAM" id="SSF53448">
    <property type="entry name" value="Nucleotide-diphospho-sugar transferases"/>
    <property type="match status" value="1"/>
</dbReference>
<proteinExistence type="inferred from homology"/>
<dbReference type="Proteomes" id="UP000484076">
    <property type="component" value="Unassembled WGS sequence"/>
</dbReference>
<dbReference type="Pfam" id="PF00535">
    <property type="entry name" value="Glycos_transf_2"/>
    <property type="match status" value="1"/>
</dbReference>
<evidence type="ECO:0000313" key="5">
    <source>
        <dbReference type="EMBL" id="NUB46503.1"/>
    </source>
</evidence>
<feature type="domain" description="Glycosyltransferase 2-like" evidence="4">
    <location>
        <begin position="204"/>
        <end position="336"/>
    </location>
</feature>
<dbReference type="EMBL" id="WHUT02000016">
    <property type="protein sequence ID" value="NUB46503.1"/>
    <property type="molecule type" value="Genomic_DNA"/>
</dbReference>
<evidence type="ECO:0000259" key="4">
    <source>
        <dbReference type="Pfam" id="PF00535"/>
    </source>
</evidence>
<dbReference type="GO" id="GO:0016757">
    <property type="term" value="F:glycosyltransferase activity"/>
    <property type="evidence" value="ECO:0007669"/>
    <property type="project" value="UniProtKB-KW"/>
</dbReference>
<dbReference type="Gene3D" id="3.90.550.10">
    <property type="entry name" value="Spore Coat Polysaccharide Biosynthesis Protein SpsA, Chain A"/>
    <property type="match status" value="1"/>
</dbReference>
<comment type="similarity">
    <text evidence="1">Belongs to the glycosyltransferase 2 family.</text>
</comment>
<evidence type="ECO:0000256" key="3">
    <source>
        <dbReference type="ARBA" id="ARBA00022679"/>
    </source>
</evidence>
<dbReference type="AlphaFoldDB" id="A0A8X8GY80"/>
<dbReference type="PANTHER" id="PTHR43179:SF12">
    <property type="entry name" value="GALACTOFURANOSYLTRANSFERASE GLFT2"/>
    <property type="match status" value="1"/>
</dbReference>
<dbReference type="InterPro" id="IPR001173">
    <property type="entry name" value="Glyco_trans_2-like"/>
</dbReference>